<evidence type="ECO:0000256" key="1">
    <source>
        <dbReference type="SAM" id="MobiDB-lite"/>
    </source>
</evidence>
<evidence type="ECO:0008006" key="4">
    <source>
        <dbReference type="Google" id="ProtNLM"/>
    </source>
</evidence>
<sequence length="750" mass="82767">MHNTKSLVSFPLCDLTSTPPSHPRAVNMFTADLSWTDPKTEKVGERRERKAREKEKGKERSVSSATPTATTSRATASISSGKSAGSKTRWKNGDDREVLQWWPASLKKLKACKAPGGRGKLEVEMGSAKAKVSARLATISSPQTVRLETSTLGNRNQNKERDTVAQPPWIYSSSPFQTLSSGTSVHPPLPYYEAPGIEVDISSHATANSANPSSPDPHRRPRKPPASNMQTLNQVQQIQQLSPHSYVSRIPRVSSEDAEESSPPSPSSGANVRRRKKKVNSVRVQGCLDLEALGLQDKLLREQLHTEELGLPERQEAQVRVQQEDKGAPYASGLRHGDLVAWRPPSEWDIVFPGSPSAALVVEQEVPEKPAPSVGDDSQSSSVEGSSVSVDVEEGVYNATSSESQESVLEEDPGVEEEDSSNAYPLPLTRLQRLIRRMATAHPTTILDRLKQDWNPPFLDTVAREEMQLEKRLWVIAGFQQQNLGRYGRFPWADTGRILLLGGDLAEALHLSSTYPHQHIQHLTTTTAQPSLPPSLPLPQNITSTTYPLHTAITLLPLPYPPSHFTHIHLPTFPSLLPSTHLPTLLNQCHRLLAPGGMLELRLINATPIPGTAGPLLSAWLEQRLAPNLERGVWCSKPCAVVRGWVRDAGFDLPVQIMEGEGRRRVRGAVGDGDVWAEVEVEVGREVWRGIWGGFVREGDEGEGEEEGVGRGKGKGKGREKWWWEEEGLVRECREWGTVWVCASIYAFKK</sequence>
<feature type="region of interest" description="Disordered" evidence="1">
    <location>
        <begin position="205"/>
        <end position="227"/>
    </location>
</feature>
<feature type="region of interest" description="Disordered" evidence="1">
    <location>
        <begin position="365"/>
        <end position="423"/>
    </location>
</feature>
<feature type="region of interest" description="Disordered" evidence="1">
    <location>
        <begin position="250"/>
        <end position="280"/>
    </location>
</feature>
<feature type="compositionally biased region" description="Acidic residues" evidence="1">
    <location>
        <begin position="408"/>
        <end position="420"/>
    </location>
</feature>
<feature type="compositionally biased region" description="Low complexity" evidence="1">
    <location>
        <begin position="62"/>
        <end position="87"/>
    </location>
</feature>
<dbReference type="EMBL" id="ML986494">
    <property type="protein sequence ID" value="KAF2276067.1"/>
    <property type="molecule type" value="Genomic_DNA"/>
</dbReference>
<feature type="compositionally biased region" description="Polar residues" evidence="1">
    <location>
        <begin position="398"/>
        <end position="407"/>
    </location>
</feature>
<proteinExistence type="predicted"/>
<dbReference type="InterPro" id="IPR029063">
    <property type="entry name" value="SAM-dependent_MTases_sf"/>
</dbReference>
<feature type="compositionally biased region" description="Basic and acidic residues" evidence="1">
    <location>
        <begin position="38"/>
        <end position="61"/>
    </location>
</feature>
<organism evidence="2 3">
    <name type="scientific">Westerdykella ornata</name>
    <dbReference type="NCBI Taxonomy" id="318751"/>
    <lineage>
        <taxon>Eukaryota</taxon>
        <taxon>Fungi</taxon>
        <taxon>Dikarya</taxon>
        <taxon>Ascomycota</taxon>
        <taxon>Pezizomycotina</taxon>
        <taxon>Dothideomycetes</taxon>
        <taxon>Pleosporomycetidae</taxon>
        <taxon>Pleosporales</taxon>
        <taxon>Sporormiaceae</taxon>
        <taxon>Westerdykella</taxon>
    </lineage>
</organism>
<protein>
    <recommendedName>
        <fullName evidence="4">Methyltransferase type 11 domain-containing protein</fullName>
    </recommendedName>
</protein>
<dbReference type="GeneID" id="54555874"/>
<dbReference type="OrthoDB" id="3902588at2759"/>
<reference evidence="2" key="1">
    <citation type="journal article" date="2020" name="Stud. Mycol.">
        <title>101 Dothideomycetes genomes: a test case for predicting lifestyles and emergence of pathogens.</title>
        <authorList>
            <person name="Haridas S."/>
            <person name="Albert R."/>
            <person name="Binder M."/>
            <person name="Bloem J."/>
            <person name="Labutti K."/>
            <person name="Salamov A."/>
            <person name="Andreopoulos B."/>
            <person name="Baker S."/>
            <person name="Barry K."/>
            <person name="Bills G."/>
            <person name="Bluhm B."/>
            <person name="Cannon C."/>
            <person name="Castanera R."/>
            <person name="Culley D."/>
            <person name="Daum C."/>
            <person name="Ezra D."/>
            <person name="Gonzalez J."/>
            <person name="Henrissat B."/>
            <person name="Kuo A."/>
            <person name="Liang C."/>
            <person name="Lipzen A."/>
            <person name="Lutzoni F."/>
            <person name="Magnuson J."/>
            <person name="Mondo S."/>
            <person name="Nolan M."/>
            <person name="Ohm R."/>
            <person name="Pangilinan J."/>
            <person name="Park H.-J."/>
            <person name="Ramirez L."/>
            <person name="Alfaro M."/>
            <person name="Sun H."/>
            <person name="Tritt A."/>
            <person name="Yoshinaga Y."/>
            <person name="Zwiers L.-H."/>
            <person name="Turgeon B."/>
            <person name="Goodwin S."/>
            <person name="Spatafora J."/>
            <person name="Crous P."/>
            <person name="Grigoriev I."/>
        </authorList>
    </citation>
    <scope>NUCLEOTIDE SEQUENCE</scope>
    <source>
        <strain evidence="2">CBS 379.55</strain>
    </source>
</reference>
<evidence type="ECO:0000313" key="3">
    <source>
        <dbReference type="Proteomes" id="UP000800097"/>
    </source>
</evidence>
<feature type="region of interest" description="Disordered" evidence="1">
    <location>
        <begin position="147"/>
        <end position="169"/>
    </location>
</feature>
<keyword evidence="3" id="KW-1185">Reference proteome</keyword>
<gene>
    <name evidence="2" type="ORF">EI97DRAFT_501370</name>
</gene>
<dbReference type="Proteomes" id="UP000800097">
    <property type="component" value="Unassembled WGS sequence"/>
</dbReference>
<feature type="compositionally biased region" description="Low complexity" evidence="1">
    <location>
        <begin position="373"/>
        <end position="390"/>
    </location>
</feature>
<dbReference type="RefSeq" id="XP_033653606.1">
    <property type="nucleotide sequence ID" value="XM_033802699.1"/>
</dbReference>
<dbReference type="AlphaFoldDB" id="A0A6A6JI45"/>
<feature type="compositionally biased region" description="Polar residues" evidence="1">
    <location>
        <begin position="147"/>
        <end position="156"/>
    </location>
</feature>
<feature type="region of interest" description="Disordered" evidence="1">
    <location>
        <begin position="34"/>
        <end position="91"/>
    </location>
</feature>
<accession>A0A6A6JI45</accession>
<name>A0A6A6JI45_WESOR</name>
<dbReference type="SUPFAM" id="SSF53335">
    <property type="entry name" value="S-adenosyl-L-methionine-dependent methyltransferases"/>
    <property type="match status" value="1"/>
</dbReference>
<evidence type="ECO:0000313" key="2">
    <source>
        <dbReference type="EMBL" id="KAF2276067.1"/>
    </source>
</evidence>